<name>A0A833M8C1_9FIRM</name>
<keyword evidence="1" id="KW-0732">Signal</keyword>
<keyword evidence="3" id="KW-1185">Reference proteome</keyword>
<dbReference type="RefSeq" id="WP_151864716.1">
    <property type="nucleotide sequence ID" value="NZ_WBZB01000008.1"/>
</dbReference>
<dbReference type="PROSITE" id="PS51257">
    <property type="entry name" value="PROKAR_LIPOPROTEIN"/>
    <property type="match status" value="1"/>
</dbReference>
<protein>
    <submittedName>
        <fullName evidence="2">Extracellular solute-binding protein</fullName>
    </submittedName>
</protein>
<dbReference type="SUPFAM" id="SSF53850">
    <property type="entry name" value="Periplasmic binding protein-like II"/>
    <property type="match status" value="1"/>
</dbReference>
<feature type="chain" id="PRO_5038735395" evidence="1">
    <location>
        <begin position="20"/>
        <end position="459"/>
    </location>
</feature>
<evidence type="ECO:0000313" key="3">
    <source>
        <dbReference type="Proteomes" id="UP000465601"/>
    </source>
</evidence>
<gene>
    <name evidence="2" type="ORF">F8153_02190</name>
</gene>
<accession>A0A833M8C1</accession>
<dbReference type="AlphaFoldDB" id="A0A833M8C1"/>
<evidence type="ECO:0000256" key="1">
    <source>
        <dbReference type="SAM" id="SignalP"/>
    </source>
</evidence>
<comment type="caution">
    <text evidence="2">The sequence shown here is derived from an EMBL/GenBank/DDBJ whole genome shotgun (WGS) entry which is preliminary data.</text>
</comment>
<dbReference type="Gene3D" id="3.40.190.10">
    <property type="entry name" value="Periplasmic binding protein-like II"/>
    <property type="match status" value="1"/>
</dbReference>
<proteinExistence type="predicted"/>
<organism evidence="2 3">
    <name type="scientific">Alkaliphilus serpentinus</name>
    <dbReference type="NCBI Taxonomy" id="1482731"/>
    <lineage>
        <taxon>Bacteria</taxon>
        <taxon>Bacillati</taxon>
        <taxon>Bacillota</taxon>
        <taxon>Clostridia</taxon>
        <taxon>Peptostreptococcales</taxon>
        <taxon>Natronincolaceae</taxon>
        <taxon>Alkaliphilus</taxon>
    </lineage>
</organism>
<feature type="signal peptide" evidence="1">
    <location>
        <begin position="1"/>
        <end position="19"/>
    </location>
</feature>
<sequence>MKKVLSVILSLFILISAVACTGGTADSNKVDENEITIVMSPVDSFTDGYMAHLNLFVEEFTRETGIKVNIIRKPANSQEEYIQSRNADFYLDDGPTLVLIGALEEYNDLVRQGVALEIEELIPNYENIYESLRDGYLVPMGMGERGTLLNKIVLAELELPEPSLDWSVTDYRYVAYKSYEDRKVHMSRELFGEIIEIEIKEFGPFLNENGESKMANENTVKWIEKIREILLYSDLFTINENYTYKNYYNMIFSPQSDERVESRELWLSSRKDDFFILSRFPRNTLNSLETSRNYSSYLIRSNVRASDTVILPEPFGYVHYWGLLVNGKGKNIEAGLKFLEYLLRDEAQLKLYTEPLKLRKDSFISFSAPVVKTIEDKIKAIEKEKGIDEDLIALREEVLNQIKNNERVRLYSGTKEEHLKDELVKLIVKIVFADDKYTSEEIMKELRDFDNRMNLYLNE</sequence>
<dbReference type="OrthoDB" id="1951099at2"/>
<dbReference type="Proteomes" id="UP000465601">
    <property type="component" value="Unassembled WGS sequence"/>
</dbReference>
<dbReference type="EMBL" id="WBZB01000008">
    <property type="protein sequence ID" value="KAB3532466.1"/>
    <property type="molecule type" value="Genomic_DNA"/>
</dbReference>
<reference evidence="2 3" key="1">
    <citation type="submission" date="2019-10" db="EMBL/GenBank/DDBJ databases">
        <title>Alkaliphilus serpentinus sp. nov. and Alkaliphilus pronyensis sp. nov., two novel anaerobic alkaliphilic species isolated from the serpentinized-hosted hydrothermal field of the Prony Bay (New Caledonia).</title>
        <authorList>
            <person name="Postec A."/>
        </authorList>
    </citation>
    <scope>NUCLEOTIDE SEQUENCE [LARGE SCALE GENOMIC DNA]</scope>
    <source>
        <strain evidence="2 3">LacT</strain>
    </source>
</reference>
<evidence type="ECO:0000313" key="2">
    <source>
        <dbReference type="EMBL" id="KAB3532466.1"/>
    </source>
</evidence>